<sequence length="129" mass="15278">MMRKEKGNRNGRVIRENRQDKSGGHGSRLRTQEFWIEDRRGWRKFEDQESRGSHPKTEKKKKNTIYHGLHSKRAHDSNLYLCSYSADSFFCPRLVSAAEKPMGRRKKELLLPRTMDQQPINVQYSTISR</sequence>
<feature type="region of interest" description="Disordered" evidence="1">
    <location>
        <begin position="1"/>
        <end position="32"/>
    </location>
</feature>
<evidence type="ECO:0000313" key="3">
    <source>
        <dbReference type="Proteomes" id="UP001054945"/>
    </source>
</evidence>
<feature type="compositionally biased region" description="Basic and acidic residues" evidence="1">
    <location>
        <begin position="45"/>
        <end position="56"/>
    </location>
</feature>
<feature type="compositionally biased region" description="Basic residues" evidence="1">
    <location>
        <begin position="57"/>
        <end position="66"/>
    </location>
</feature>
<dbReference type="Proteomes" id="UP001054945">
    <property type="component" value="Unassembled WGS sequence"/>
</dbReference>
<evidence type="ECO:0000256" key="1">
    <source>
        <dbReference type="SAM" id="MobiDB-lite"/>
    </source>
</evidence>
<protein>
    <submittedName>
        <fullName evidence="2">Uncharacterized protein</fullName>
    </submittedName>
</protein>
<feature type="region of interest" description="Disordered" evidence="1">
    <location>
        <begin position="45"/>
        <end position="66"/>
    </location>
</feature>
<name>A0AAV4XVU9_CAEEX</name>
<organism evidence="2 3">
    <name type="scientific">Caerostris extrusa</name>
    <name type="common">Bark spider</name>
    <name type="synonym">Caerostris bankana</name>
    <dbReference type="NCBI Taxonomy" id="172846"/>
    <lineage>
        <taxon>Eukaryota</taxon>
        <taxon>Metazoa</taxon>
        <taxon>Ecdysozoa</taxon>
        <taxon>Arthropoda</taxon>
        <taxon>Chelicerata</taxon>
        <taxon>Arachnida</taxon>
        <taxon>Araneae</taxon>
        <taxon>Araneomorphae</taxon>
        <taxon>Entelegynae</taxon>
        <taxon>Araneoidea</taxon>
        <taxon>Araneidae</taxon>
        <taxon>Caerostris</taxon>
    </lineage>
</organism>
<dbReference type="AlphaFoldDB" id="A0AAV4XVU9"/>
<dbReference type="EMBL" id="BPLR01001026">
    <property type="protein sequence ID" value="GIY99261.1"/>
    <property type="molecule type" value="Genomic_DNA"/>
</dbReference>
<proteinExistence type="predicted"/>
<reference evidence="2 3" key="1">
    <citation type="submission" date="2021-06" db="EMBL/GenBank/DDBJ databases">
        <title>Caerostris extrusa draft genome.</title>
        <authorList>
            <person name="Kono N."/>
            <person name="Arakawa K."/>
        </authorList>
    </citation>
    <scope>NUCLEOTIDE SEQUENCE [LARGE SCALE GENOMIC DNA]</scope>
</reference>
<accession>A0AAV4XVU9</accession>
<comment type="caution">
    <text evidence="2">The sequence shown here is derived from an EMBL/GenBank/DDBJ whole genome shotgun (WGS) entry which is preliminary data.</text>
</comment>
<feature type="compositionally biased region" description="Basic and acidic residues" evidence="1">
    <location>
        <begin position="1"/>
        <end position="23"/>
    </location>
</feature>
<gene>
    <name evidence="2" type="ORF">CEXT_613731</name>
</gene>
<keyword evidence="3" id="KW-1185">Reference proteome</keyword>
<evidence type="ECO:0000313" key="2">
    <source>
        <dbReference type="EMBL" id="GIY99261.1"/>
    </source>
</evidence>